<accession>A0A816WZ41</accession>
<reference evidence="1" key="1">
    <citation type="submission" date="2021-01" db="EMBL/GenBank/DDBJ databases">
        <authorList>
            <consortium name="Genoscope - CEA"/>
            <person name="William W."/>
        </authorList>
    </citation>
    <scope>NUCLEOTIDE SEQUENCE</scope>
</reference>
<evidence type="ECO:0000313" key="1">
    <source>
        <dbReference type="EMBL" id="CAF2140307.1"/>
    </source>
</evidence>
<gene>
    <name evidence="1" type="ORF">DARMORV10_A02P20430.1</name>
</gene>
<name>A0A816WZ41_BRANA</name>
<feature type="non-terminal residue" evidence="1">
    <location>
        <position position="1"/>
    </location>
</feature>
<protein>
    <submittedName>
        <fullName evidence="1">(rape) hypothetical protein</fullName>
    </submittedName>
</protein>
<dbReference type="Proteomes" id="UP001295469">
    <property type="component" value="Chromosome A02"/>
</dbReference>
<dbReference type="EMBL" id="HG994356">
    <property type="protein sequence ID" value="CAF2140307.1"/>
    <property type="molecule type" value="Genomic_DNA"/>
</dbReference>
<sequence>GRPAGYRILLCFYFSCTTNINKNEFLHEETTNKNDLIIAKSLSFTKVVLH</sequence>
<proteinExistence type="predicted"/>
<organism evidence="1">
    <name type="scientific">Brassica napus</name>
    <name type="common">Rape</name>
    <dbReference type="NCBI Taxonomy" id="3708"/>
    <lineage>
        <taxon>Eukaryota</taxon>
        <taxon>Viridiplantae</taxon>
        <taxon>Streptophyta</taxon>
        <taxon>Embryophyta</taxon>
        <taxon>Tracheophyta</taxon>
        <taxon>Spermatophyta</taxon>
        <taxon>Magnoliopsida</taxon>
        <taxon>eudicotyledons</taxon>
        <taxon>Gunneridae</taxon>
        <taxon>Pentapetalae</taxon>
        <taxon>rosids</taxon>
        <taxon>malvids</taxon>
        <taxon>Brassicales</taxon>
        <taxon>Brassicaceae</taxon>
        <taxon>Brassiceae</taxon>
        <taxon>Brassica</taxon>
    </lineage>
</organism>
<dbReference type="AlphaFoldDB" id="A0A816WZ41"/>